<dbReference type="InterPro" id="IPR050328">
    <property type="entry name" value="Dev_Immune_Receptor"/>
</dbReference>
<dbReference type="PROSITE" id="PS51450">
    <property type="entry name" value="LRR"/>
    <property type="match status" value="7"/>
</dbReference>
<organism evidence="5 6">
    <name type="scientific">Acanthoscelides obtectus</name>
    <name type="common">Bean weevil</name>
    <name type="synonym">Bruchus obtectus</name>
    <dbReference type="NCBI Taxonomy" id="200917"/>
    <lineage>
        <taxon>Eukaryota</taxon>
        <taxon>Metazoa</taxon>
        <taxon>Ecdysozoa</taxon>
        <taxon>Arthropoda</taxon>
        <taxon>Hexapoda</taxon>
        <taxon>Insecta</taxon>
        <taxon>Pterygota</taxon>
        <taxon>Neoptera</taxon>
        <taxon>Endopterygota</taxon>
        <taxon>Coleoptera</taxon>
        <taxon>Polyphaga</taxon>
        <taxon>Cucujiformia</taxon>
        <taxon>Chrysomeloidea</taxon>
        <taxon>Chrysomelidae</taxon>
        <taxon>Bruchinae</taxon>
        <taxon>Bruchini</taxon>
        <taxon>Acanthoscelides</taxon>
    </lineage>
</organism>
<name>A0A9P0KHG2_ACAOB</name>
<dbReference type="PRINTS" id="PR00019">
    <property type="entry name" value="LEURICHRPT"/>
</dbReference>
<comment type="caution">
    <text evidence="5">The sequence shown here is derived from an EMBL/GenBank/DDBJ whole genome shotgun (WGS) entry which is preliminary data.</text>
</comment>
<evidence type="ECO:0000256" key="4">
    <source>
        <dbReference type="SAM" id="SignalP"/>
    </source>
</evidence>
<evidence type="ECO:0000256" key="3">
    <source>
        <dbReference type="ARBA" id="ARBA00022737"/>
    </source>
</evidence>
<protein>
    <submittedName>
        <fullName evidence="5">Uncharacterized protein</fullName>
    </submittedName>
</protein>
<dbReference type="SUPFAM" id="SSF52058">
    <property type="entry name" value="L domain-like"/>
    <property type="match status" value="3"/>
</dbReference>
<dbReference type="SMART" id="SM00369">
    <property type="entry name" value="LRR_TYP"/>
    <property type="match status" value="18"/>
</dbReference>
<dbReference type="GO" id="GO:0031012">
    <property type="term" value="C:extracellular matrix"/>
    <property type="evidence" value="ECO:0007669"/>
    <property type="project" value="TreeGrafter"/>
</dbReference>
<keyword evidence="1" id="KW-0433">Leucine-rich repeat</keyword>
<dbReference type="GO" id="GO:0005615">
    <property type="term" value="C:extracellular space"/>
    <property type="evidence" value="ECO:0007669"/>
    <property type="project" value="TreeGrafter"/>
</dbReference>
<dbReference type="OrthoDB" id="2013775at2759"/>
<dbReference type="Pfam" id="PF13855">
    <property type="entry name" value="LRR_8"/>
    <property type="match status" value="6"/>
</dbReference>
<evidence type="ECO:0000313" key="5">
    <source>
        <dbReference type="EMBL" id="CAH1974133.1"/>
    </source>
</evidence>
<keyword evidence="2 4" id="KW-0732">Signal</keyword>
<feature type="signal peptide" evidence="4">
    <location>
        <begin position="1"/>
        <end position="20"/>
    </location>
</feature>
<reference evidence="5" key="1">
    <citation type="submission" date="2022-03" db="EMBL/GenBank/DDBJ databases">
        <authorList>
            <person name="Sayadi A."/>
        </authorList>
    </citation>
    <scope>NUCLEOTIDE SEQUENCE</scope>
</reference>
<evidence type="ECO:0000313" key="6">
    <source>
        <dbReference type="Proteomes" id="UP001152888"/>
    </source>
</evidence>
<dbReference type="InterPro" id="IPR032675">
    <property type="entry name" value="LRR_dom_sf"/>
</dbReference>
<dbReference type="SMART" id="SM00365">
    <property type="entry name" value="LRR_SD22"/>
    <property type="match status" value="9"/>
</dbReference>
<dbReference type="Proteomes" id="UP001152888">
    <property type="component" value="Unassembled WGS sequence"/>
</dbReference>
<dbReference type="InterPro" id="IPR026906">
    <property type="entry name" value="LRR_5"/>
</dbReference>
<dbReference type="InterPro" id="IPR003591">
    <property type="entry name" value="Leu-rich_rpt_typical-subtyp"/>
</dbReference>
<evidence type="ECO:0000256" key="2">
    <source>
        <dbReference type="ARBA" id="ARBA00022729"/>
    </source>
</evidence>
<dbReference type="PANTHER" id="PTHR24373:SF370">
    <property type="entry name" value="FISH-LIPS, ISOFORM E"/>
    <property type="match status" value="1"/>
</dbReference>
<dbReference type="PANTHER" id="PTHR24373">
    <property type="entry name" value="SLIT RELATED LEUCINE-RICH REPEAT NEURONAL PROTEIN"/>
    <property type="match status" value="1"/>
</dbReference>
<evidence type="ECO:0000256" key="1">
    <source>
        <dbReference type="ARBA" id="ARBA00022614"/>
    </source>
</evidence>
<dbReference type="Pfam" id="PF13306">
    <property type="entry name" value="LRR_5"/>
    <property type="match status" value="1"/>
</dbReference>
<keyword evidence="3" id="KW-0677">Repeat</keyword>
<dbReference type="Gene3D" id="3.80.10.10">
    <property type="entry name" value="Ribonuclease Inhibitor"/>
    <property type="match status" value="6"/>
</dbReference>
<dbReference type="AlphaFoldDB" id="A0A9P0KHG2"/>
<sequence>MTVKVILLWIILARAVYCNASCHSGLDFLQCTEIKWPDFLHDFFSLVLEEDIAQLQWIAITNSKIPTMDYFPRLHSTFNITKLVIENCSLERISEGAFQELEYLQTLDLSHNSLKNIYFIESLPSRLQTIDLSYNRVMYLDNVFHSLKNLKHLSLSHNNLSIVDMNNTIGIRNLNVSFNNISALIGGASSSHYDTIDLSHNNLKTFSEYDLLVRVRDLDISYNKIKQIHAPHTVVLKYSGNKEFNFQLPKLEKLYLSDTPIPKLKESIIELKSFRAEIIQLSNCSITKISKNYFHDFDMGYMDLSYNNIKFIEEGSFSDCKFTNLDLSHSQLKTAQHAFVNMWGYIINLSNNNITNAKNIFSSVSVHYLDISYNPIKVLFKSTFIGCTDMATLILSNCQIEFIERNSFEGLANLEKVDLSHNRIQILEPGTFQNLPVEELILDGNQIHTLRNGSFRNMESLKKLNLSQLCISELDSNTFSDLPALESIDLSRNNISTIPDNLFVNCENLREVFLHGNCLSSFSPFSNKLKIKSISLSFNYTILTSKIANINLNEIKILDSYVPLLKNNSFKGLYNLHTLDCQNVVVEQIEGGAFQTLYNLKDISSKELFKTVKKIKFNTFKGLRSLNDLDLSGLSIVSLETGAFIGLNSLEYLHLDHNNISELNKSTFVGLDSLCTLDLSFNYIGNISSEMLVGIGNLRELYLQNNNISLLNADSLNELPLLEKLSLRNNCLQTLDKELFVNNGDLLWIHLEQNRIKELPVGIFEYLSNLKVLNMSSNKLAIISIGIFSNLKSLEVLDLSNNELVTLEHASAFYSSKNLRRLYLDNNHLKLFDFDRLLTNVNNIEYIGISANKWQCNNLSHVIETLTRHGVSYKEEIKAPMYSNDNIDGIGCIDICKYVYCSHENIEDTLHYY</sequence>
<dbReference type="FunFam" id="3.80.10.10:FF:001164">
    <property type="entry name" value="GH01279p"/>
    <property type="match status" value="1"/>
</dbReference>
<accession>A0A9P0KHG2</accession>
<feature type="chain" id="PRO_5040652830" evidence="4">
    <location>
        <begin position="21"/>
        <end position="913"/>
    </location>
</feature>
<gene>
    <name evidence="5" type="ORF">ACAOBT_LOCUS10914</name>
</gene>
<dbReference type="EMBL" id="CAKOFQ010006818">
    <property type="protein sequence ID" value="CAH1974133.1"/>
    <property type="molecule type" value="Genomic_DNA"/>
</dbReference>
<proteinExistence type="predicted"/>
<dbReference type="InterPro" id="IPR001611">
    <property type="entry name" value="Leu-rich_rpt"/>
</dbReference>
<dbReference type="EMBL" id="CAKOFQ010006818">
    <property type="protein sequence ID" value="CAH1974134.1"/>
    <property type="molecule type" value="Genomic_DNA"/>
</dbReference>
<keyword evidence="6" id="KW-1185">Reference proteome</keyword>